<dbReference type="GO" id="GO:0006627">
    <property type="term" value="P:protein processing involved in protein targeting to mitochondrion"/>
    <property type="evidence" value="ECO:0007669"/>
    <property type="project" value="TreeGrafter"/>
</dbReference>
<dbReference type="InterPro" id="IPR000223">
    <property type="entry name" value="Pept_S26A_signal_pept_1"/>
</dbReference>
<keyword evidence="5" id="KW-0472">Membrane</keyword>
<evidence type="ECO:0000256" key="2">
    <source>
        <dbReference type="ARBA" id="ARBA00022792"/>
    </source>
</evidence>
<feature type="active site" evidence="7">
    <location>
        <position position="89"/>
    </location>
</feature>
<dbReference type="InterPro" id="IPR019757">
    <property type="entry name" value="Pept_S26A_signal_pept_1_Lys-AS"/>
</dbReference>
<feature type="domain" description="Peptidase S26" evidence="9">
    <location>
        <begin position="22"/>
        <end position="167"/>
    </location>
</feature>
<dbReference type="InterPro" id="IPR036286">
    <property type="entry name" value="LexA/Signal_pep-like_sf"/>
</dbReference>
<dbReference type="PANTHER" id="PTHR12383">
    <property type="entry name" value="PROTEASE FAMILY S26 MITOCHONDRIAL INNER MEMBRANE PROTEASE-RELATED"/>
    <property type="match status" value="1"/>
</dbReference>
<dbReference type="InterPro" id="IPR052064">
    <property type="entry name" value="Mito_IMP1_subunit"/>
</dbReference>
<evidence type="ECO:0000259" key="9">
    <source>
        <dbReference type="Pfam" id="PF10502"/>
    </source>
</evidence>
<dbReference type="NCBIfam" id="TIGR02227">
    <property type="entry name" value="sigpep_I_bact"/>
    <property type="match status" value="1"/>
</dbReference>
<accession>A0A6A6ZN34</accession>
<reference evidence="10" key="1">
    <citation type="journal article" date="2020" name="Stud. Mycol.">
        <title>101 Dothideomycetes genomes: a test case for predicting lifestyles and emergence of pathogens.</title>
        <authorList>
            <person name="Haridas S."/>
            <person name="Albert R."/>
            <person name="Binder M."/>
            <person name="Bloem J."/>
            <person name="Labutti K."/>
            <person name="Salamov A."/>
            <person name="Andreopoulos B."/>
            <person name="Baker S."/>
            <person name="Barry K."/>
            <person name="Bills G."/>
            <person name="Bluhm B."/>
            <person name="Cannon C."/>
            <person name="Castanera R."/>
            <person name="Culley D."/>
            <person name="Daum C."/>
            <person name="Ezra D."/>
            <person name="Gonzalez J."/>
            <person name="Henrissat B."/>
            <person name="Kuo A."/>
            <person name="Liang C."/>
            <person name="Lipzen A."/>
            <person name="Lutzoni F."/>
            <person name="Magnuson J."/>
            <person name="Mondo S."/>
            <person name="Nolan M."/>
            <person name="Ohm R."/>
            <person name="Pangilinan J."/>
            <person name="Park H.-J."/>
            <person name="Ramirez L."/>
            <person name="Alfaro M."/>
            <person name="Sun H."/>
            <person name="Tritt A."/>
            <person name="Yoshinaga Y."/>
            <person name="Zwiers L.-H."/>
            <person name="Turgeon B."/>
            <person name="Goodwin S."/>
            <person name="Spatafora J."/>
            <person name="Crous P."/>
            <person name="Grigoriev I."/>
        </authorList>
    </citation>
    <scope>NUCLEOTIDE SEQUENCE</scope>
    <source>
        <strain evidence="10">CBS 113818</strain>
    </source>
</reference>
<dbReference type="GO" id="GO:0042720">
    <property type="term" value="C:mitochondrial inner membrane peptidase complex"/>
    <property type="evidence" value="ECO:0007669"/>
    <property type="project" value="TreeGrafter"/>
</dbReference>
<dbReference type="Proteomes" id="UP000799424">
    <property type="component" value="Unassembled WGS sequence"/>
</dbReference>
<evidence type="ECO:0000256" key="6">
    <source>
        <dbReference type="ARBA" id="ARBA00038445"/>
    </source>
</evidence>
<evidence type="ECO:0000256" key="3">
    <source>
        <dbReference type="ARBA" id="ARBA00022801"/>
    </source>
</evidence>
<keyword evidence="11" id="KW-1185">Reference proteome</keyword>
<dbReference type="EMBL" id="MU006235">
    <property type="protein sequence ID" value="KAF2822296.1"/>
    <property type="molecule type" value="Genomic_DNA"/>
</dbReference>
<protein>
    <recommendedName>
        <fullName evidence="8">Mitochondrial inner membrane protease subunit</fullName>
        <ecNumber evidence="8">3.4.21.-</ecNumber>
    </recommendedName>
</protein>
<comment type="similarity">
    <text evidence="6">Belongs to the peptidase S26 family. IMP1 subfamily.</text>
</comment>
<keyword evidence="2 8" id="KW-0999">Mitochondrion inner membrane</keyword>
<comment type="subcellular location">
    <subcellularLocation>
        <location evidence="1 8">Mitochondrion inner membrane</location>
    </subcellularLocation>
</comment>
<dbReference type="Pfam" id="PF10502">
    <property type="entry name" value="Peptidase_S26"/>
    <property type="match status" value="1"/>
</dbReference>
<dbReference type="CDD" id="cd06530">
    <property type="entry name" value="S26_SPase_I"/>
    <property type="match status" value="1"/>
</dbReference>
<evidence type="ECO:0000313" key="10">
    <source>
        <dbReference type="EMBL" id="KAF2822296.1"/>
    </source>
</evidence>
<keyword evidence="3 8" id="KW-0378">Hydrolase</keyword>
<evidence type="ECO:0000256" key="4">
    <source>
        <dbReference type="ARBA" id="ARBA00023128"/>
    </source>
</evidence>
<dbReference type="SUPFAM" id="SSF51306">
    <property type="entry name" value="LexA/Signal peptidase"/>
    <property type="match status" value="1"/>
</dbReference>
<gene>
    <name evidence="10" type="ORF">CC86DRAFT_373432</name>
</gene>
<evidence type="ECO:0000313" key="11">
    <source>
        <dbReference type="Proteomes" id="UP000799424"/>
    </source>
</evidence>
<evidence type="ECO:0000256" key="1">
    <source>
        <dbReference type="ARBA" id="ARBA00004273"/>
    </source>
</evidence>
<keyword evidence="4 8" id="KW-0496">Mitochondrion</keyword>
<dbReference type="InterPro" id="IPR019533">
    <property type="entry name" value="Peptidase_S26"/>
</dbReference>
<name>A0A6A6ZN34_9PLEO</name>
<dbReference type="FunFam" id="2.10.109.10:FF:000015">
    <property type="entry name" value="Mitochondrial inner membrane protease subunit 1"/>
    <property type="match status" value="1"/>
</dbReference>
<keyword evidence="8" id="KW-0645">Protease</keyword>
<evidence type="ECO:0000256" key="8">
    <source>
        <dbReference type="RuleBase" id="RU362041"/>
    </source>
</evidence>
<dbReference type="EC" id="3.4.21.-" evidence="8"/>
<proteinExistence type="inferred from homology"/>
<organism evidence="10 11">
    <name type="scientific">Ophiobolus disseminans</name>
    <dbReference type="NCBI Taxonomy" id="1469910"/>
    <lineage>
        <taxon>Eukaryota</taxon>
        <taxon>Fungi</taxon>
        <taxon>Dikarya</taxon>
        <taxon>Ascomycota</taxon>
        <taxon>Pezizomycotina</taxon>
        <taxon>Dothideomycetes</taxon>
        <taxon>Pleosporomycetidae</taxon>
        <taxon>Pleosporales</taxon>
        <taxon>Pleosporineae</taxon>
        <taxon>Phaeosphaeriaceae</taxon>
        <taxon>Ophiobolus</taxon>
    </lineage>
</organism>
<dbReference type="PRINTS" id="PR00727">
    <property type="entry name" value="LEADERPTASE"/>
</dbReference>
<dbReference type="GO" id="GO:0004252">
    <property type="term" value="F:serine-type endopeptidase activity"/>
    <property type="evidence" value="ECO:0007669"/>
    <property type="project" value="InterPro"/>
</dbReference>
<evidence type="ECO:0000256" key="7">
    <source>
        <dbReference type="PIRSR" id="PIRSR600223-1"/>
    </source>
</evidence>
<feature type="active site" evidence="7">
    <location>
        <position position="42"/>
    </location>
</feature>
<sequence length="196" mass="21728">MAPRLANPHEWSRIAFNLSKVALVVHIFQRYIGGISPTAGMSMVPTIPVHYHKRPYILYSSLHRRGRGVKVGDVITYKSPVVASSQGCKRIVGMPGDFVSVVTPGRRDEDIEAVDVDGRWASLGQQVVQVPEGHCWVAGDNLEWSRDSRLFGPVPLGLVTGKVLAVMLPLSDAKWLGGELDVKDVQEKEHEWVIKR</sequence>
<dbReference type="GO" id="GO:0006465">
    <property type="term" value="P:signal peptide processing"/>
    <property type="evidence" value="ECO:0007669"/>
    <property type="project" value="InterPro"/>
</dbReference>
<dbReference type="AlphaFoldDB" id="A0A6A6ZN34"/>
<dbReference type="PANTHER" id="PTHR12383:SF16">
    <property type="entry name" value="MITOCHONDRIAL INNER MEMBRANE PROTEASE SUBUNIT 1"/>
    <property type="match status" value="1"/>
</dbReference>
<evidence type="ECO:0000256" key="5">
    <source>
        <dbReference type="ARBA" id="ARBA00023136"/>
    </source>
</evidence>
<dbReference type="PROSITE" id="PS00760">
    <property type="entry name" value="SPASE_I_2"/>
    <property type="match status" value="1"/>
</dbReference>
<dbReference type="OrthoDB" id="308440at2759"/>
<dbReference type="Gene3D" id="2.10.109.10">
    <property type="entry name" value="Umud Fragment, subunit A"/>
    <property type="match status" value="1"/>
</dbReference>